<dbReference type="GO" id="GO:0009898">
    <property type="term" value="C:cytoplasmic side of plasma membrane"/>
    <property type="evidence" value="ECO:0007669"/>
    <property type="project" value="TreeGrafter"/>
</dbReference>
<feature type="compositionally biased region" description="Low complexity" evidence="1">
    <location>
        <begin position="104"/>
        <end position="118"/>
    </location>
</feature>
<dbReference type="AlphaFoldDB" id="A0A1X0AHK9"/>
<evidence type="ECO:0000256" key="1">
    <source>
        <dbReference type="SAM" id="MobiDB-lite"/>
    </source>
</evidence>
<dbReference type="InterPro" id="IPR027417">
    <property type="entry name" value="P-loop_NTPase"/>
</dbReference>
<dbReference type="STRING" id="1927124.BST13_27500"/>
<dbReference type="SUPFAM" id="SSF52540">
    <property type="entry name" value="P-loop containing nucleoside triphosphate hydrolases"/>
    <property type="match status" value="1"/>
</dbReference>
<accession>A0A1X0AHK9</accession>
<evidence type="ECO:0000313" key="3">
    <source>
        <dbReference type="EMBL" id="ORA29328.1"/>
    </source>
</evidence>
<feature type="domain" description="CobQ/CobB/MinD/ParA nucleotide binding" evidence="2">
    <location>
        <begin position="246"/>
        <end position="462"/>
    </location>
</feature>
<dbReference type="GO" id="GO:0005524">
    <property type="term" value="F:ATP binding"/>
    <property type="evidence" value="ECO:0007669"/>
    <property type="project" value="TreeGrafter"/>
</dbReference>
<comment type="caution">
    <text evidence="3">The sequence shown here is derived from an EMBL/GenBank/DDBJ whole genome shotgun (WGS) entry which is preliminary data.</text>
</comment>
<feature type="region of interest" description="Disordered" evidence="1">
    <location>
        <begin position="1"/>
        <end position="163"/>
    </location>
</feature>
<dbReference type="GO" id="GO:0005829">
    <property type="term" value="C:cytosol"/>
    <property type="evidence" value="ECO:0007669"/>
    <property type="project" value="TreeGrafter"/>
</dbReference>
<dbReference type="EMBL" id="MVHF01000036">
    <property type="protein sequence ID" value="ORA29328.1"/>
    <property type="molecule type" value="Genomic_DNA"/>
</dbReference>
<name>A0A1X0AHK9_9MYCO</name>
<dbReference type="GO" id="GO:0016887">
    <property type="term" value="F:ATP hydrolysis activity"/>
    <property type="evidence" value="ECO:0007669"/>
    <property type="project" value="TreeGrafter"/>
</dbReference>
<dbReference type="Proteomes" id="UP000192448">
    <property type="component" value="Unassembled WGS sequence"/>
</dbReference>
<sequence>MDNQDFATRYFSDQASDSADQAAEGKKDPLTEPALPSEPEVSEPSRPVVDDPTIVGPMSAEVAEVIARHAAQPDTARRPDQRQTEGPASRRLPAPANAEAAQWQHHYPGQYQQPGQHQSVNGHPVQAHQSAETGPQWHARQSYPDAHGVAVSRPGSEGESSAPLQIASWAAASEGSLTPAWASEATRHLRHDDLVKTRRVPPEEGWRHAVYVGTGHLVNLGAGPAERLQLQRQAQIAGNIPGNYQVAVLSIKGGVGKTRTTAGIGTVFAMYRNEPVIAIDANPTYGALGRVVDPRATSTIREYLADGEEIYKRNYTDTYPQSRARTGQNPQGLEVLAGNQNVANPLGLTADMFDTTLNRTRRFYQLALIDCGANVEHPVMPAVLRAANALVIVGTANFDGAAAAEQTIDWLAARGKHDLLRRSVVVLNDVYDCAEKKFVTAVTHSLEQRVGAVKFVPFDEHLRDGAVLDFDALRKPTRLAYTEVAAWVAEGFPTPGGVSPR</sequence>
<dbReference type="Gene3D" id="3.40.50.300">
    <property type="entry name" value="P-loop containing nucleotide triphosphate hydrolases"/>
    <property type="match status" value="1"/>
</dbReference>
<protein>
    <recommendedName>
        <fullName evidence="2">CobQ/CobB/MinD/ParA nucleotide binding domain-containing protein</fullName>
    </recommendedName>
</protein>
<dbReference type="InterPro" id="IPR002586">
    <property type="entry name" value="CobQ/CobB/MinD/ParA_Nub-bd_dom"/>
</dbReference>
<reference evidence="3 4" key="1">
    <citation type="submission" date="2017-02" db="EMBL/GenBank/DDBJ databases">
        <title>The new phylogeny of genus Mycobacterium.</title>
        <authorList>
            <person name="Tortoli E."/>
            <person name="Trovato A."/>
            <person name="Cirillo D.M."/>
        </authorList>
    </citation>
    <scope>NUCLEOTIDE SEQUENCE [LARGE SCALE GENOMIC DNA]</scope>
    <source>
        <strain evidence="3 4">RW6</strain>
    </source>
</reference>
<evidence type="ECO:0000313" key="4">
    <source>
        <dbReference type="Proteomes" id="UP000192448"/>
    </source>
</evidence>
<dbReference type="Pfam" id="PF01656">
    <property type="entry name" value="CbiA"/>
    <property type="match status" value="1"/>
</dbReference>
<feature type="compositionally biased region" description="Low complexity" evidence="1">
    <location>
        <begin position="12"/>
        <end position="22"/>
    </location>
</feature>
<dbReference type="PANTHER" id="PTHR43384">
    <property type="entry name" value="SEPTUM SITE-DETERMINING PROTEIN MIND HOMOLOG, CHLOROPLASTIC-RELATED"/>
    <property type="match status" value="1"/>
</dbReference>
<keyword evidence="4" id="KW-1185">Reference proteome</keyword>
<dbReference type="RefSeq" id="WP_083167775.1">
    <property type="nucleotide sequence ID" value="NZ_MVHF01000036.1"/>
</dbReference>
<dbReference type="InterPro" id="IPR050625">
    <property type="entry name" value="ParA/MinD_ATPase"/>
</dbReference>
<dbReference type="OrthoDB" id="4665031at2"/>
<proteinExistence type="predicted"/>
<organism evidence="3 4">
    <name type="scientific">Mycobacterium aquaticum</name>
    <dbReference type="NCBI Taxonomy" id="1927124"/>
    <lineage>
        <taxon>Bacteria</taxon>
        <taxon>Bacillati</taxon>
        <taxon>Actinomycetota</taxon>
        <taxon>Actinomycetes</taxon>
        <taxon>Mycobacteriales</taxon>
        <taxon>Mycobacteriaceae</taxon>
        <taxon>Mycobacterium</taxon>
    </lineage>
</organism>
<feature type="compositionally biased region" description="Low complexity" evidence="1">
    <location>
        <begin position="37"/>
        <end position="47"/>
    </location>
</feature>
<dbReference type="GO" id="GO:0051782">
    <property type="term" value="P:negative regulation of cell division"/>
    <property type="evidence" value="ECO:0007669"/>
    <property type="project" value="TreeGrafter"/>
</dbReference>
<gene>
    <name evidence="3" type="ORF">BST13_27500</name>
</gene>
<evidence type="ECO:0000259" key="2">
    <source>
        <dbReference type="Pfam" id="PF01656"/>
    </source>
</evidence>
<dbReference type="PANTHER" id="PTHR43384:SF14">
    <property type="entry name" value="ESX-1 SECRETION-ASSOCIATED PROTEIN ESPI"/>
    <property type="match status" value="1"/>
</dbReference>